<evidence type="ECO:0000313" key="3">
    <source>
        <dbReference type="Proteomes" id="UP001159363"/>
    </source>
</evidence>
<keyword evidence="3" id="KW-1185">Reference proteome</keyword>
<reference evidence="2 3" key="1">
    <citation type="submission" date="2023-02" db="EMBL/GenBank/DDBJ databases">
        <title>LHISI_Scaffold_Assembly.</title>
        <authorList>
            <person name="Stuart O.P."/>
            <person name="Cleave R."/>
            <person name="Magrath M.J.L."/>
            <person name="Mikheyev A.S."/>
        </authorList>
    </citation>
    <scope>NUCLEOTIDE SEQUENCE [LARGE SCALE GENOMIC DNA]</scope>
    <source>
        <strain evidence="2">Daus_M_001</strain>
        <tissue evidence="2">Leg muscle</tissue>
    </source>
</reference>
<accession>A0ABQ9HJV9</accession>
<proteinExistence type="predicted"/>
<feature type="domain" description="PiggyBac transposable element-derived protein" evidence="1">
    <location>
        <begin position="41"/>
        <end position="183"/>
    </location>
</feature>
<dbReference type="InterPro" id="IPR029526">
    <property type="entry name" value="PGBD"/>
</dbReference>
<evidence type="ECO:0000259" key="1">
    <source>
        <dbReference type="Pfam" id="PF13843"/>
    </source>
</evidence>
<evidence type="ECO:0000313" key="2">
    <source>
        <dbReference type="EMBL" id="KAJ8884637.1"/>
    </source>
</evidence>
<dbReference type="EMBL" id="JARBHB010000005">
    <property type="protein sequence ID" value="KAJ8884637.1"/>
    <property type="molecule type" value="Genomic_DNA"/>
</dbReference>
<gene>
    <name evidence="2" type="ORF">PR048_016494</name>
</gene>
<organism evidence="2 3">
    <name type="scientific">Dryococelus australis</name>
    <dbReference type="NCBI Taxonomy" id="614101"/>
    <lineage>
        <taxon>Eukaryota</taxon>
        <taxon>Metazoa</taxon>
        <taxon>Ecdysozoa</taxon>
        <taxon>Arthropoda</taxon>
        <taxon>Hexapoda</taxon>
        <taxon>Insecta</taxon>
        <taxon>Pterygota</taxon>
        <taxon>Neoptera</taxon>
        <taxon>Polyneoptera</taxon>
        <taxon>Phasmatodea</taxon>
        <taxon>Verophasmatodea</taxon>
        <taxon>Anareolatae</taxon>
        <taxon>Phasmatidae</taxon>
        <taxon>Eurycanthinae</taxon>
        <taxon>Dryococelus</taxon>
    </lineage>
</organism>
<dbReference type="PANTHER" id="PTHR46599:SF3">
    <property type="entry name" value="PIGGYBAC TRANSPOSABLE ELEMENT-DERIVED PROTEIN 4"/>
    <property type="match status" value="1"/>
</dbReference>
<dbReference type="Proteomes" id="UP001159363">
    <property type="component" value="Chromosome 4"/>
</dbReference>
<comment type="caution">
    <text evidence="2">The sequence shown here is derived from an EMBL/GenBank/DDBJ whole genome shotgun (WGS) entry which is preliminary data.</text>
</comment>
<dbReference type="PANTHER" id="PTHR46599">
    <property type="entry name" value="PIGGYBAC TRANSPOSABLE ELEMENT-DERIVED PROTEIN 4"/>
    <property type="match status" value="1"/>
</dbReference>
<sequence length="189" mass="21718">MIMFPITRMFLQMTSYSDYETDSESDADEFRDVEKSAEQENEALIPLRGMCRFHMYMASKPAKFGIKLLRLTDVDNSYLLQSYIYVGKNTEGVTLSDVEVKLTKQTKTVLRLAAPISGSNRDIIADICLSSVEFVRELGRRKYTYTEIFKMNKKEVPKQFLPEKSEEVGSSKYGLTDDMTLLSHIPKHI</sequence>
<dbReference type="Pfam" id="PF13843">
    <property type="entry name" value="DDE_Tnp_1_7"/>
    <property type="match status" value="1"/>
</dbReference>
<protein>
    <recommendedName>
        <fullName evidence="1">PiggyBac transposable element-derived protein domain-containing protein</fullName>
    </recommendedName>
</protein>
<name>A0ABQ9HJV9_9NEOP</name>